<evidence type="ECO:0000259" key="2">
    <source>
        <dbReference type="Pfam" id="PF02525"/>
    </source>
</evidence>
<gene>
    <name evidence="3" type="ordered locus">Bmur_2505</name>
</gene>
<organism evidence="3 4">
    <name type="scientific">Brachyspira murdochii (strain ATCC 51284 / DSM 12563 / 56-150)</name>
    <name type="common">Serpulina murdochii</name>
    <dbReference type="NCBI Taxonomy" id="526224"/>
    <lineage>
        <taxon>Bacteria</taxon>
        <taxon>Pseudomonadati</taxon>
        <taxon>Spirochaetota</taxon>
        <taxon>Spirochaetia</taxon>
        <taxon>Brachyspirales</taxon>
        <taxon>Brachyspiraceae</taxon>
        <taxon>Brachyspira</taxon>
    </lineage>
</organism>
<sequence>MKTLIIFSHTYWNDSKVNRKLLESIKDFKDITIHNLNEIYKDNKISKDNVKSEISLLKEHDKIIFQFPLFWFSTPSLLKEWEDTVLTDILYGSESKCLEGKTFQIITTAGGEKSFYDSLEFGINTILSPITTSFKYLGLKAENPLCIYHANTDNLDLNEYHKYLQQN</sequence>
<evidence type="ECO:0000313" key="4">
    <source>
        <dbReference type="Proteomes" id="UP000001915"/>
    </source>
</evidence>
<feature type="domain" description="Flavodoxin-like fold" evidence="2">
    <location>
        <begin position="1"/>
        <end position="160"/>
    </location>
</feature>
<dbReference type="GO" id="GO:0003955">
    <property type="term" value="F:NAD(P)H dehydrogenase (quinone) activity"/>
    <property type="evidence" value="ECO:0007669"/>
    <property type="project" value="TreeGrafter"/>
</dbReference>
<dbReference type="OrthoDB" id="9798454at2"/>
<dbReference type="InterPro" id="IPR003680">
    <property type="entry name" value="Flavodoxin_fold"/>
</dbReference>
<dbReference type="RefSeq" id="WP_013114912.1">
    <property type="nucleotide sequence ID" value="NC_014150.1"/>
</dbReference>
<dbReference type="Gene3D" id="3.40.50.360">
    <property type="match status" value="1"/>
</dbReference>
<dbReference type="eggNOG" id="COG2249">
    <property type="taxonomic scope" value="Bacteria"/>
</dbReference>
<dbReference type="InterPro" id="IPR029039">
    <property type="entry name" value="Flavoprotein-like_sf"/>
</dbReference>
<dbReference type="AlphaFoldDB" id="D5U675"/>
<dbReference type="KEGG" id="brm:Bmur_2505"/>
<dbReference type="Pfam" id="PF02525">
    <property type="entry name" value="Flavodoxin_2"/>
    <property type="match status" value="1"/>
</dbReference>
<name>D5U675_BRAM5</name>
<evidence type="ECO:0000313" key="3">
    <source>
        <dbReference type="EMBL" id="ADG72574.1"/>
    </source>
</evidence>
<dbReference type="Proteomes" id="UP000001915">
    <property type="component" value="Chromosome"/>
</dbReference>
<dbReference type="SUPFAM" id="SSF52218">
    <property type="entry name" value="Flavoproteins"/>
    <property type="match status" value="1"/>
</dbReference>
<protein>
    <submittedName>
        <fullName evidence="3">NAD(P)H dehydrogenase (Quinone)</fullName>
    </submittedName>
</protein>
<reference evidence="3 4" key="1">
    <citation type="journal article" date="2010" name="Stand. Genomic Sci.">
        <title>Complete genome sequence of Brachyspira murdochii type strain (56-150).</title>
        <authorList>
            <person name="Pati A."/>
            <person name="Sikorski J."/>
            <person name="Gronow S."/>
            <person name="Munk C."/>
            <person name="Lapidus A."/>
            <person name="Copeland A."/>
            <person name="Glavina Del Tio T."/>
            <person name="Nolan M."/>
            <person name="Lucas S."/>
            <person name="Chen F."/>
            <person name="Tice H."/>
            <person name="Cheng J.F."/>
            <person name="Han C."/>
            <person name="Detter J.C."/>
            <person name="Bruce D."/>
            <person name="Tapia R."/>
            <person name="Goodwin L."/>
            <person name="Pitluck S."/>
            <person name="Liolios K."/>
            <person name="Ivanova N."/>
            <person name="Mavromatis K."/>
            <person name="Mikhailova N."/>
            <person name="Chen A."/>
            <person name="Palaniappan K."/>
            <person name="Land M."/>
            <person name="Hauser L."/>
            <person name="Chang Y.J."/>
            <person name="Jeffries C.D."/>
            <person name="Spring S."/>
            <person name="Rohde M."/>
            <person name="Goker M."/>
            <person name="Bristow J."/>
            <person name="Eisen J.A."/>
            <person name="Markowitz V."/>
            <person name="Hugenholtz P."/>
            <person name="Kyrpides N.C."/>
            <person name="Klenk H.P."/>
        </authorList>
    </citation>
    <scope>NUCLEOTIDE SEQUENCE [LARGE SCALE GENOMIC DNA]</scope>
    <source>
        <strain evidence="4">ATCC 51284 / DSM 12563 / 56-150</strain>
    </source>
</reference>
<evidence type="ECO:0000256" key="1">
    <source>
        <dbReference type="ARBA" id="ARBA00023002"/>
    </source>
</evidence>
<dbReference type="HOGENOM" id="CLU_058643_0_3_12"/>
<dbReference type="STRING" id="526224.Bmur_2505"/>
<keyword evidence="1" id="KW-0560">Oxidoreductase</keyword>
<dbReference type="GO" id="GO:0010181">
    <property type="term" value="F:FMN binding"/>
    <property type="evidence" value="ECO:0007669"/>
    <property type="project" value="TreeGrafter"/>
</dbReference>
<dbReference type="InterPro" id="IPR046980">
    <property type="entry name" value="KefG/KefF"/>
</dbReference>
<dbReference type="PANTHER" id="PTHR47307:SF1">
    <property type="entry name" value="GLUTATHIONE-REGULATED POTASSIUM-EFFLUX SYSTEM ANCILLARY PROTEIN KEFG"/>
    <property type="match status" value="1"/>
</dbReference>
<dbReference type="GO" id="GO:0009055">
    <property type="term" value="F:electron transfer activity"/>
    <property type="evidence" value="ECO:0007669"/>
    <property type="project" value="TreeGrafter"/>
</dbReference>
<proteinExistence type="predicted"/>
<accession>D5U675</accession>
<dbReference type="PANTHER" id="PTHR47307">
    <property type="entry name" value="GLUTATHIONE-REGULATED POTASSIUM-EFFLUX SYSTEM ANCILLARY PROTEIN KEFG"/>
    <property type="match status" value="1"/>
</dbReference>
<dbReference type="EMBL" id="CP001959">
    <property type="protein sequence ID" value="ADG72574.1"/>
    <property type="molecule type" value="Genomic_DNA"/>
</dbReference>